<dbReference type="VEuPathDB" id="FungiDB:ATCC64974_99080"/>
<dbReference type="InterPro" id="IPR007219">
    <property type="entry name" value="XnlR_reg_dom"/>
</dbReference>
<dbReference type="VEuPathDB" id="FungiDB:ATCC64974_81380"/>
<dbReference type="CDD" id="cd12148">
    <property type="entry name" value="fungal_TF_MHR"/>
    <property type="match status" value="1"/>
</dbReference>
<feature type="signal peptide" evidence="8">
    <location>
        <begin position="1"/>
        <end position="25"/>
    </location>
</feature>
<keyword evidence="2 8" id="KW-0732">Signal</keyword>
<keyword evidence="5" id="KW-0804">Transcription</keyword>
<dbReference type="Proteomes" id="UP000068243">
    <property type="component" value="Unassembled WGS sequence"/>
</dbReference>
<organism evidence="11 12">
    <name type="scientific">Aspergillus niger</name>
    <dbReference type="NCBI Taxonomy" id="5061"/>
    <lineage>
        <taxon>Eukaryota</taxon>
        <taxon>Fungi</taxon>
        <taxon>Dikarya</taxon>
        <taxon>Ascomycota</taxon>
        <taxon>Pezizomycotina</taxon>
        <taxon>Eurotiomycetes</taxon>
        <taxon>Eurotiomycetidae</taxon>
        <taxon>Eurotiales</taxon>
        <taxon>Aspergillaceae</taxon>
        <taxon>Aspergillus</taxon>
        <taxon>Aspergillus subgen. Circumdati</taxon>
    </lineage>
</organism>
<dbReference type="InterPro" id="IPR024607">
    <property type="entry name" value="Sulfatase_CS"/>
</dbReference>
<dbReference type="VEuPathDB" id="FungiDB:ASPNIDRAFT2_1098155"/>
<dbReference type="VEuPathDB" id="FungiDB:M747DRAFT_354388"/>
<dbReference type="GO" id="GO:0005539">
    <property type="term" value="F:glycosaminoglycan binding"/>
    <property type="evidence" value="ECO:0007669"/>
    <property type="project" value="TreeGrafter"/>
</dbReference>
<dbReference type="InterPro" id="IPR017850">
    <property type="entry name" value="Alkaline_phosphatase_core_sf"/>
</dbReference>
<reference evidence="12" key="1">
    <citation type="journal article" date="2016" name="Genome Announc.">
        <title>Draft genome sequence of Aspergillus niger strain An76.</title>
        <authorList>
            <person name="Gong W."/>
            <person name="Cheng Z."/>
            <person name="Zhang H."/>
            <person name="Liu L."/>
            <person name="Gao P."/>
            <person name="Wang L."/>
        </authorList>
    </citation>
    <scope>NUCLEOTIDE SEQUENCE [LARGE SCALE GENOMIC DNA]</scope>
    <source>
        <strain evidence="12">An76</strain>
    </source>
</reference>
<evidence type="ECO:0000256" key="5">
    <source>
        <dbReference type="ARBA" id="ARBA00023163"/>
    </source>
</evidence>
<feature type="domain" description="Sulfatase N-terminal" evidence="9">
    <location>
        <begin position="32"/>
        <end position="379"/>
    </location>
</feature>
<dbReference type="PANTHER" id="PTHR43108">
    <property type="entry name" value="N-ACETYLGLUCOSAMINE-6-SULFATASE FAMILY MEMBER"/>
    <property type="match status" value="1"/>
</dbReference>
<dbReference type="PANTHER" id="PTHR43108:SF8">
    <property type="entry name" value="SD21168P"/>
    <property type="match status" value="1"/>
</dbReference>
<comment type="caution">
    <text evidence="11">The sequence shown here is derived from an EMBL/GenBank/DDBJ whole genome shotgun (WGS) entry which is preliminary data.</text>
</comment>
<keyword evidence="3" id="KW-0378">Hydrolase</keyword>
<name>A0A117E254_ASPNG</name>
<dbReference type="GO" id="GO:0008270">
    <property type="term" value="F:zinc ion binding"/>
    <property type="evidence" value="ECO:0007669"/>
    <property type="project" value="InterPro"/>
</dbReference>
<dbReference type="Gene3D" id="3.40.720.10">
    <property type="entry name" value="Alkaline Phosphatase, subunit A"/>
    <property type="match status" value="1"/>
</dbReference>
<evidence type="ECO:0000256" key="3">
    <source>
        <dbReference type="ARBA" id="ARBA00022801"/>
    </source>
</evidence>
<evidence type="ECO:0000259" key="9">
    <source>
        <dbReference type="Pfam" id="PF00884"/>
    </source>
</evidence>
<dbReference type="Pfam" id="PF04082">
    <property type="entry name" value="Fungal_trans"/>
    <property type="match status" value="1"/>
</dbReference>
<dbReference type="VEuPathDB" id="FungiDB:An08g09560"/>
<dbReference type="FunFam" id="3.40.720.10:FF:000051">
    <property type="entry name" value="Arylsulfatase"/>
    <property type="match status" value="1"/>
</dbReference>
<dbReference type="Pfam" id="PF00884">
    <property type="entry name" value="Sulfatase"/>
    <property type="match status" value="1"/>
</dbReference>
<dbReference type="AlphaFoldDB" id="A0A117E254"/>
<protein>
    <submittedName>
        <fullName evidence="11">Arylsulfatase</fullName>
    </submittedName>
</protein>
<accession>A0A117E254</accession>
<evidence type="ECO:0000256" key="2">
    <source>
        <dbReference type="ARBA" id="ARBA00022729"/>
    </source>
</evidence>
<evidence type="ECO:0000259" key="10">
    <source>
        <dbReference type="Pfam" id="PF04082"/>
    </source>
</evidence>
<dbReference type="VEuPathDB" id="FungiDB:ASPNIDRAFT2_1140741"/>
<dbReference type="InterPro" id="IPR000917">
    <property type="entry name" value="Sulfatase_N"/>
</dbReference>
<dbReference type="CDD" id="cd16147">
    <property type="entry name" value="G6S"/>
    <property type="match status" value="1"/>
</dbReference>
<sequence length="985" mass="110134">MKVPANSLGLTCGFMAALEAGLATAQSVSKPPNFLFIMADDQDLKLDSMSHMPLTTKHMQDKGMSFVNHFVTTALCCPSRVSLLTGRQAHNTNVTDVHPPWGGYPKFINQGFNDNYLPVWMQNAGYDTYYTGKLMNAHSIDNYDEPHAAGFNGSDFLLDPYTYDYMNATYQRNHDLPVSYLGRHTTEVLTEKAMDFLEDALTGERPFFLTVTPIAPHSNMNGTSGAGQGPLWMDEPIPEERHKHLFPEAKVPRTANFNPKEPTGVSWIYDLPYRNQSVVDYNDHYYRQRLRALQGVDELVNSLIARLEASAEIDNTYIIYTSDNGFHIGQHRLPPGKTCAFDEDIRVPFFIRGPGIPEGQQQDIVTTHIDIAPTLFSLASLPLRDDFDGTPMPIADVKGTLHEHVAVEYWGQAMLEGGLSNLGTPTVPNNTYKAVRILSQEYNLFYSVWCNNEHELYDLSTDPYQVNNLHPRVSPKNATILGYDIPTVIDRLDALLLVLKSCKGRTCIKPWEVLHPDGSVQNLLEALDAQYDAFYHDQPKVSYDRIVSNAEYPVVPPASSGKSTGIATKGSIRAHWPGSVRSAPAHFLEATPFVAISVLTTVRTSQSGYLKPAGPVAWPKSAAMEAFLAVAVPPRHVTSPEDQPSPFSALPSVEDHDSTTRFTPYIHLYFAHFHPLWPILHRATFNPSDEPLLLLQAVSMIGLWVSDEPSAREVAIGLHRKLGSAILSQRENWTHALPFYTEAFDKENNTSIVEQATASRCPVATYQAILLYLIFSLVLNHNSIDNSTSNNDNTGICTIPRPLDLTLTISKMDHHILSLLVGTCLRNRIFYYPQMMERYHHTMQSVTCIWVGMEELKRLGLALYRVCRLCGSGSDRLASEVDSVEGGEGRKILRISDLQFPPPDSRHLWEAQSDREMSRLLQMEACRSGMRLDGRDEENWISSWLCTTQRDFGTKGSLLSRVRTLLVLSQYASYAAISSGMKGTS</sequence>
<dbReference type="EMBL" id="BCMY01000015">
    <property type="protein sequence ID" value="GAQ45065.1"/>
    <property type="molecule type" value="Genomic_DNA"/>
</dbReference>
<evidence type="ECO:0000313" key="12">
    <source>
        <dbReference type="Proteomes" id="UP000068243"/>
    </source>
</evidence>
<dbReference type="VEuPathDB" id="FungiDB:An08g09550"/>
<evidence type="ECO:0000256" key="1">
    <source>
        <dbReference type="ARBA" id="ARBA00008779"/>
    </source>
</evidence>
<evidence type="ECO:0000256" key="8">
    <source>
        <dbReference type="SAM" id="SignalP"/>
    </source>
</evidence>
<dbReference type="PROSITE" id="PS00523">
    <property type="entry name" value="SULFATASE_1"/>
    <property type="match status" value="1"/>
</dbReference>
<evidence type="ECO:0000256" key="6">
    <source>
        <dbReference type="ARBA" id="ARBA00023180"/>
    </source>
</evidence>
<feature type="domain" description="Xylanolytic transcriptional activator regulatory" evidence="10">
    <location>
        <begin position="666"/>
        <end position="778"/>
    </location>
</feature>
<dbReference type="VEuPathDB" id="FungiDB:M747DRAFT_282981"/>
<keyword evidence="6" id="KW-0325">Glycoprotein</keyword>
<dbReference type="GO" id="GO:0006351">
    <property type="term" value="P:DNA-templated transcription"/>
    <property type="evidence" value="ECO:0007669"/>
    <property type="project" value="InterPro"/>
</dbReference>
<feature type="chain" id="PRO_5007147856" evidence="8">
    <location>
        <begin position="26"/>
        <end position="985"/>
    </location>
</feature>
<evidence type="ECO:0000313" key="11">
    <source>
        <dbReference type="EMBL" id="GAQ45065.1"/>
    </source>
</evidence>
<evidence type="ECO:0000256" key="4">
    <source>
        <dbReference type="ARBA" id="ARBA00023015"/>
    </source>
</evidence>
<evidence type="ECO:0000256" key="7">
    <source>
        <dbReference type="ARBA" id="ARBA00023242"/>
    </source>
</evidence>
<dbReference type="GO" id="GO:0008449">
    <property type="term" value="F:N-acetylglucosamine-6-sulfatase activity"/>
    <property type="evidence" value="ECO:0007669"/>
    <property type="project" value="TreeGrafter"/>
</dbReference>
<proteinExistence type="inferred from homology"/>
<dbReference type="GO" id="GO:0003677">
    <property type="term" value="F:DNA binding"/>
    <property type="evidence" value="ECO:0007669"/>
    <property type="project" value="InterPro"/>
</dbReference>
<keyword evidence="4" id="KW-0805">Transcription regulation</keyword>
<dbReference type="SUPFAM" id="SSF53649">
    <property type="entry name" value="Alkaline phosphatase-like"/>
    <property type="match status" value="1"/>
</dbReference>
<keyword evidence="7" id="KW-0539">Nucleus</keyword>
<gene>
    <name evidence="11" type="ORF">ABL_07726</name>
</gene>
<dbReference type="OrthoDB" id="96314at2759"/>
<comment type="similarity">
    <text evidence="1">Belongs to the sulfatase family.</text>
</comment>